<dbReference type="STRING" id="1230383.A0A1M7ZZV8"/>
<dbReference type="InterPro" id="IPR050363">
    <property type="entry name" value="MIP/Aquaporin"/>
</dbReference>
<comment type="subcellular location">
    <subcellularLocation>
        <location evidence="1">Membrane</location>
        <topology evidence="1">Multi-pass membrane protein</topology>
    </subcellularLocation>
</comment>
<feature type="transmembrane region" description="Helical" evidence="10">
    <location>
        <begin position="75"/>
        <end position="97"/>
    </location>
</feature>
<dbReference type="InterPro" id="IPR022357">
    <property type="entry name" value="MIP_CS"/>
</dbReference>
<dbReference type="InterPro" id="IPR000425">
    <property type="entry name" value="MIP"/>
</dbReference>
<reference evidence="12" key="1">
    <citation type="journal article" date="2017" name="Nucleic Acids Res.">
        <title>Proteogenomics produces comprehensive and highly accurate protein-coding gene annotation in a complete genome assembly of Malassezia sympodialis.</title>
        <authorList>
            <person name="Zhu Y."/>
            <person name="Engstroem P.G."/>
            <person name="Tellgren-Roth C."/>
            <person name="Baudo C.D."/>
            <person name="Kennell J.C."/>
            <person name="Sun S."/>
            <person name="Billmyre R.B."/>
            <person name="Schroeder M.S."/>
            <person name="Andersson A."/>
            <person name="Holm T."/>
            <person name="Sigurgeirsson B."/>
            <person name="Wu G."/>
            <person name="Sankaranarayanan S.R."/>
            <person name="Siddharthan R."/>
            <person name="Sanyal K."/>
            <person name="Lundeberg J."/>
            <person name="Nystedt B."/>
            <person name="Boekhout T."/>
            <person name="Dawson T.L. Jr."/>
            <person name="Heitman J."/>
            <person name="Scheynius A."/>
            <person name="Lehtioe J."/>
        </authorList>
    </citation>
    <scope>NUCLEOTIDE SEQUENCE [LARGE SCALE GENOMIC DNA]</scope>
    <source>
        <strain evidence="12">ATCC 42132</strain>
    </source>
</reference>
<feature type="transmembrane region" description="Helical" evidence="10">
    <location>
        <begin position="196"/>
        <end position="219"/>
    </location>
</feature>
<keyword evidence="12" id="KW-1185">Reference proteome</keyword>
<comment type="catalytic activity">
    <reaction evidence="8">
        <text>H2O(in) = H2O(out)</text>
        <dbReference type="Rhea" id="RHEA:29667"/>
        <dbReference type="ChEBI" id="CHEBI:15377"/>
    </reaction>
</comment>
<dbReference type="Gene3D" id="1.20.1080.10">
    <property type="entry name" value="Glycerol uptake facilitator protein"/>
    <property type="match status" value="1"/>
</dbReference>
<evidence type="ECO:0000256" key="7">
    <source>
        <dbReference type="ARBA" id="ARBA00023136"/>
    </source>
</evidence>
<proteinExistence type="inferred from homology"/>
<evidence type="ECO:0000256" key="1">
    <source>
        <dbReference type="ARBA" id="ARBA00004141"/>
    </source>
</evidence>
<evidence type="ECO:0000256" key="9">
    <source>
        <dbReference type="RuleBase" id="RU000477"/>
    </source>
</evidence>
<dbReference type="AlphaFoldDB" id="A0A1M7ZZV8"/>
<comment type="similarity">
    <text evidence="2 9">Belongs to the MIP/aquaporin (TC 1.A.8) family.</text>
</comment>
<dbReference type="OMA" id="GAGVECQ"/>
<evidence type="ECO:0000256" key="10">
    <source>
        <dbReference type="SAM" id="Phobius"/>
    </source>
</evidence>
<protein>
    <submittedName>
        <fullName evidence="11">Similar to S.cerevisiae protein YFL054C (Putative channel-like protein)</fullName>
    </submittedName>
</protein>
<evidence type="ECO:0000256" key="6">
    <source>
        <dbReference type="ARBA" id="ARBA00022989"/>
    </source>
</evidence>
<dbReference type="OrthoDB" id="3222at2759"/>
<dbReference type="GO" id="GO:0005886">
    <property type="term" value="C:plasma membrane"/>
    <property type="evidence" value="ECO:0007669"/>
    <property type="project" value="TreeGrafter"/>
</dbReference>
<dbReference type="PANTHER" id="PTHR43829">
    <property type="entry name" value="AQUAPORIN OR AQUAGLYCEROPORIN RELATED"/>
    <property type="match status" value="1"/>
</dbReference>
<keyword evidence="7 10" id="KW-0472">Membrane</keyword>
<feature type="transmembrane region" description="Helical" evidence="10">
    <location>
        <begin position="247"/>
        <end position="267"/>
    </location>
</feature>
<dbReference type="VEuPathDB" id="FungiDB:MSYG_0052"/>
<dbReference type="NCBIfam" id="TIGR00861">
    <property type="entry name" value="MIP"/>
    <property type="match status" value="1"/>
</dbReference>
<dbReference type="PRINTS" id="PR00783">
    <property type="entry name" value="MINTRINSICP"/>
</dbReference>
<evidence type="ECO:0000313" key="12">
    <source>
        <dbReference type="Proteomes" id="UP000186303"/>
    </source>
</evidence>
<dbReference type="PANTHER" id="PTHR43829:SF9">
    <property type="entry name" value="AQUAPORIN-9"/>
    <property type="match status" value="1"/>
</dbReference>
<evidence type="ECO:0000256" key="5">
    <source>
        <dbReference type="ARBA" id="ARBA00022737"/>
    </source>
</evidence>
<feature type="transmembrane region" description="Helical" evidence="10">
    <location>
        <begin position="109"/>
        <end position="127"/>
    </location>
</feature>
<name>A0A1M7ZZV8_MALS4</name>
<keyword evidence="5" id="KW-0677">Repeat</keyword>
<dbReference type="GO" id="GO:0015254">
    <property type="term" value="F:glycerol channel activity"/>
    <property type="evidence" value="ECO:0007669"/>
    <property type="project" value="TreeGrafter"/>
</dbReference>
<dbReference type="SUPFAM" id="SSF81338">
    <property type="entry name" value="Aquaporin-like"/>
    <property type="match status" value="1"/>
</dbReference>
<keyword evidence="4 9" id="KW-0812">Transmembrane</keyword>
<dbReference type="GO" id="GO:0015250">
    <property type="term" value="F:water channel activity"/>
    <property type="evidence" value="ECO:0007669"/>
    <property type="project" value="TreeGrafter"/>
</dbReference>
<dbReference type="InterPro" id="IPR023271">
    <property type="entry name" value="Aquaporin-like"/>
</dbReference>
<keyword evidence="6 10" id="KW-1133">Transmembrane helix</keyword>
<sequence length="291" mass="31344">MMASMRSAFCSSWPALRKEWRESMAEFWGSFMILLFGAGVECQVRLHYNDNDVNGAFGTYLSCRIAWGCGVALGAWASGGISGGHINPAVTVAMALFRGFSWKRATRYIVAQILGCAFGSLVVYMLYRESILSFEGGLPHSVSGMRSTAGLFFTRPAPSISLLTAYMTEAIATATLLFLVLAFGDTGNWAIPKGSMPVGLFLTVLGIGSSLGSNTGYALNPARDSGPRLVLYLLGYGNDVWTHDGGYWFFGGWCSTLLGACLGVLLYDLCLYDGQDSALYTLHEPASVTLE</sequence>
<feature type="transmembrane region" description="Helical" evidence="10">
    <location>
        <begin position="160"/>
        <end position="184"/>
    </location>
</feature>
<dbReference type="Pfam" id="PF00230">
    <property type="entry name" value="MIP"/>
    <property type="match status" value="1"/>
</dbReference>
<evidence type="ECO:0000256" key="4">
    <source>
        <dbReference type="ARBA" id="ARBA00022692"/>
    </source>
</evidence>
<gene>
    <name evidence="11" type="ORF">MSYG_0052</name>
</gene>
<accession>A0A1M7ZZV8</accession>
<dbReference type="EMBL" id="LT671821">
    <property type="protein sequence ID" value="SHO75720.1"/>
    <property type="molecule type" value="Genomic_DNA"/>
</dbReference>
<keyword evidence="3 9" id="KW-0813">Transport</keyword>
<evidence type="ECO:0000313" key="11">
    <source>
        <dbReference type="EMBL" id="SHO75720.1"/>
    </source>
</evidence>
<evidence type="ECO:0000256" key="3">
    <source>
        <dbReference type="ARBA" id="ARBA00022448"/>
    </source>
</evidence>
<dbReference type="Proteomes" id="UP000186303">
    <property type="component" value="Chromosome 1"/>
</dbReference>
<evidence type="ECO:0000256" key="2">
    <source>
        <dbReference type="ARBA" id="ARBA00006175"/>
    </source>
</evidence>
<organism evidence="11 12">
    <name type="scientific">Malassezia sympodialis (strain ATCC 42132)</name>
    <name type="common">Atopic eczema-associated yeast</name>
    <dbReference type="NCBI Taxonomy" id="1230383"/>
    <lineage>
        <taxon>Eukaryota</taxon>
        <taxon>Fungi</taxon>
        <taxon>Dikarya</taxon>
        <taxon>Basidiomycota</taxon>
        <taxon>Ustilaginomycotina</taxon>
        <taxon>Malasseziomycetes</taxon>
        <taxon>Malasseziales</taxon>
        <taxon>Malasseziaceae</taxon>
        <taxon>Malassezia</taxon>
    </lineage>
</organism>
<evidence type="ECO:0000256" key="8">
    <source>
        <dbReference type="ARBA" id="ARBA00034651"/>
    </source>
</evidence>
<dbReference type="PROSITE" id="PS00221">
    <property type="entry name" value="MIP"/>
    <property type="match status" value="1"/>
</dbReference>